<feature type="compositionally biased region" description="Basic and acidic residues" evidence="2">
    <location>
        <begin position="2155"/>
        <end position="2168"/>
    </location>
</feature>
<feature type="compositionally biased region" description="Basic and acidic residues" evidence="2">
    <location>
        <begin position="1012"/>
        <end position="1024"/>
    </location>
</feature>
<evidence type="ECO:0000256" key="2">
    <source>
        <dbReference type="SAM" id="MobiDB-lite"/>
    </source>
</evidence>
<feature type="compositionally biased region" description="Low complexity" evidence="2">
    <location>
        <begin position="400"/>
        <end position="418"/>
    </location>
</feature>
<proteinExistence type="predicted"/>
<gene>
    <name evidence="4" type="ORF">RDB_LOCUS160147</name>
</gene>
<feature type="compositionally biased region" description="Acidic residues" evidence="2">
    <location>
        <begin position="302"/>
        <end position="322"/>
    </location>
</feature>
<dbReference type="Proteomes" id="UP000663853">
    <property type="component" value="Unassembled WGS sequence"/>
</dbReference>
<keyword evidence="1" id="KW-0479">Metal-binding</keyword>
<organism evidence="4 5">
    <name type="scientific">Rhizoctonia solani</name>
    <dbReference type="NCBI Taxonomy" id="456999"/>
    <lineage>
        <taxon>Eukaryota</taxon>
        <taxon>Fungi</taxon>
        <taxon>Dikarya</taxon>
        <taxon>Basidiomycota</taxon>
        <taxon>Agaricomycotina</taxon>
        <taxon>Agaricomycetes</taxon>
        <taxon>Cantharellales</taxon>
        <taxon>Ceratobasidiaceae</taxon>
        <taxon>Rhizoctonia</taxon>
    </lineage>
</organism>
<feature type="compositionally biased region" description="Low complexity" evidence="2">
    <location>
        <begin position="1568"/>
        <end position="1585"/>
    </location>
</feature>
<feature type="compositionally biased region" description="Basic and acidic residues" evidence="2">
    <location>
        <begin position="423"/>
        <end position="433"/>
    </location>
</feature>
<feature type="compositionally biased region" description="Pro residues" evidence="2">
    <location>
        <begin position="543"/>
        <end position="555"/>
    </location>
</feature>
<feature type="compositionally biased region" description="Low complexity" evidence="2">
    <location>
        <begin position="981"/>
        <end position="995"/>
    </location>
</feature>
<feature type="compositionally biased region" description="Pro residues" evidence="2">
    <location>
        <begin position="2841"/>
        <end position="2850"/>
    </location>
</feature>
<dbReference type="GO" id="GO:0008270">
    <property type="term" value="F:zinc ion binding"/>
    <property type="evidence" value="ECO:0007669"/>
    <property type="project" value="UniProtKB-KW"/>
</dbReference>
<feature type="region of interest" description="Disordered" evidence="2">
    <location>
        <begin position="51"/>
        <end position="79"/>
    </location>
</feature>
<dbReference type="PROSITE" id="PS50103">
    <property type="entry name" value="ZF_C3H1"/>
    <property type="match status" value="1"/>
</dbReference>
<feature type="compositionally biased region" description="Polar residues" evidence="2">
    <location>
        <begin position="2406"/>
        <end position="2415"/>
    </location>
</feature>
<dbReference type="InterPro" id="IPR027417">
    <property type="entry name" value="P-loop_NTPase"/>
</dbReference>
<feature type="compositionally biased region" description="Polar residues" evidence="2">
    <location>
        <begin position="2315"/>
        <end position="2334"/>
    </location>
</feature>
<feature type="compositionally biased region" description="Basic and acidic residues" evidence="2">
    <location>
        <begin position="2099"/>
        <end position="2108"/>
    </location>
</feature>
<sequence length="3387" mass="359271">MSTPDPAWRVKRTPCPFYQSGKCIFKHKCNFIHDGDINMRRADIRAQVPVYRRTPENSVDSFSSSEEDEPVQEHQIDEHSAAAPSLIFSSIYGPRPNSINRLQLANVDLPVSPESLPNTPPRTSRPTSHHLAHNHINITSPTPSRPLSSSLGIGIGGRAQGGLAEVFTAIANTQAQAQSTALPPSSAESLLSPLSLSPRSPPNGIQEINGVQEIVIKDEGYSLEQLPFKLALSNQSSLLLNRTSRAAQRRSSSLPQRQDTSSSSGVDREKRPTNLSAPERLSISSLPKHHGDRPISVTSVEPVEEEEQADDEQDEEEQEIVDESPSFEALQPYPRDVSTEPSPDPTRQGFIPLPPAPPAQQLHKPHARNDSTRHIDHELVIDELEERLGVEPTRRRRARSNAAPNPSPSANSPNRSTSQPTGKKADTAWERKPPIQMPKSNVNMGAARDMLSAMFAKREQELEEKIDEQSSDEQSPLPVDWDVGSMAGLDEEDRPGKQEVPAPPEPTVVRRESTSVRRESVGVRRKSTVSQLRASIPISQHTPPIPASRPVPQPEAHPQTPSTASTIPETPNTHLSQSTQPTPPSDHDFEETDTEDEHPEDLADLIEAEPVVLSTPRSVVLRREVGRETSLPSRTGTGTGTPLVWTPRPGSGAWTPRHGSVVGGSGGLQVIESPTFERRRPERRQSAERSQPTLSERRQSTSARRIGDITQSTISDATLDTVSGQTESMSPVSRPLVSDRALVLAPVPPSGNGLGLSLGSVPDSGSAPVLSPVAPSNPVSSATSSGLGSSNGLGLDVLAPDIVSTLPSVSMPSHSAPPAGNVLGLGTGLDSGTVSPALPVSSSALVDSGSSTVGLEQVPQAAPVAPISPPPVVLGSILPPVGPTSELPVAPAPVSIPPATPPAPGLPRPAPPVEPNLGPSVTPSSSPSSSRPVVPPAEPSPVHPIMPESAPQAMSDPAPRTEPDLPVPRANPVVLQRNADSVPSIESSPLSPPSSETNLAARFSPSLVAGPDLKDDLPTLDRDPASIPIHSSESSGVLAESIRALPRVDGIHLDSESAVSRSSHDTVELHVPEQDHSFGEEREDSQQLTEVLPVNVVQRSEGTVQEDEMNAVKGADSVVVNGKDRVEAASMSPFNERSAANIEESHEEVWRAVQHDVGVHQEPVAERSQVISAGVHRDSAMGSKEDSRGEDQGAHPEPLGDVSADIGGEVMVEPTIGSGDSGAWALVSDSEVKLPEDAILGPTGPSSSGPVPALSNPGTHPQISEDPVAGKLVEKVAQNTHGADEVEVTQAKIPSNKQVSLGEASQDNTHEQARALQAVSFVQVEQVGADLDDQEIQGDRGVNKKAEVDDLPGAPIQTGATVEGVKAGNIMGQEVPRSGSRDENAAPAAQELATGASLGDSGPMAEQIASDNDLEERATSKTSTTGNPATRSEPSSPALVAEPASTSSPLPSPVLLPSAPINDEAALEPDHVDSLSELEESFGVRSPITEEPLPKSPQPDVPSSTPAISVPAAALVRSAPAVPERSPMIPPLSPLAPLSPILPSSPSVSSVSPSPPEPLSPPTPSSPPTTSSFPGSPSPAASSAPPISPAPELQQSGSQLIPSLAKAPSEDGQVIEHEPPAPGSALSRPAALESEPTLSPKPCSKVESSVQEGSQVIQETFVLPSHSPPPQVIEHESPAPVNALSRPEALEFEPILSPKPCSNGESSVQEGSPVIQEAFTLSSHSLPPPEPESLPSPSPAALIRVPEPDTPEQIKPDASPLRTPGSEIIPAPKLEPISSGEPPSSPSRPQSSKSTFPSSANSVADPSSSLERSPLSQSIVVDEPTPPLATPPSTGPPVLQASSSLLPEPESSFAEPAASPPGHSYSDLSPPEPSVLDPHPLSEPTFRSDLHASPEAPLPKTISPELSEPAVLPEPSELPQSIPVPNSSIGPNACVPDVSLPLEPSSSPRLSPLSKPPPPGPAELSEPSPLLNPSNLHDSSPLISPSLFEPSPWAGLSVMPKPSSPSSLPAPSSPEPPSGHPYLPGPSPSPSLGPFPDVLPVSEPFVEPELPPTEDSLGSERPAEPESSEVERLGDSQGPQGLQGTPDPLSPWGSLRLRRSPDVQRTFDDELPNSSLLFDYAYPPADSPAGSRTPLSRPPMLPEHSPLLEYAPPLEDVRSGECAERSEGDGLPESGIQLWSSVEAPFTVPPQHSGEPPSPSPVRESQLSQRSSLSEIPSLSDFAPPSPRSDPASQHVRTATLASESQAASEPSSKPRPRSELKPLRLSLLHGLGTLSPSAMITPVSANTVTPSPGLRSDAATPTPTAMYPTPSSAHPTQPSANLRSAPQSPPTSDETTEANAMPDSVHEPSGLNSVSWFGSKKGVKRGTLSAARKLVRRSIQGSNRSSLYDTTIPSPERGPAPATMEHSSPQSPTAAASDEDVRPLPMIWDDETEAGSKAGSSRQATQSPTHNQSHAVPVLEPFPPDTRPVGVAPPPVTPGRVDTVPRYPAFVNIGTSSPPISEGRSPLPSPPAASEPPSVEQSESEPVDPRSRKWADTVDQESIGSLPDFSAPAPSTQMLDGQPPESKEPHTPSKPKDCRHYMKIPNTAPLSISPRRVSPSIMQRAQDEGSGSYEQDTSSQDGMQSHAVSHTAPLDLYLRMPEKEGSNGPWMTEYFTKSPSTFHGSQFGSMHSASSSLSTGAKAVVNRQSVSSNKPVNRPVHVEDEIFGNPGPGPSTMKTYSERRQSAEILGSPIALQSSSRERAPSVPKTPQQHVPPETARRTSSQFSSRSMDATPRKAQDALQFKVSSAEPMAEAEMGMNPGIPSAATQHPIQNLSSEVSPTEQRTPYKALSLSSPSPGRQPPTPLTAPSPLQILRRNLMARTSPESPRFLSPQTRFTNLPETRPFRHQHHASASLAPTTHMRDEFRNVPMSAPGPRDRRSLTPNIRFAATPSIPGSPAQSVHSTISQTKPLLFFAIAKNSAQEVERLLQDGEVKPNDKAGPEDLPALAFALANEQLSDKTQIVKSLLSHGADPSSVLQHKTGSGQFDDADLALTTRIEQGMNPAIRYYLNRKQMTIPAPQAELLEKNNFGGLTRAGFSIIGQDAALEELIRVVAGHCRRQALNPLVVVFSGGPGCGKSLLASKIGPLLHVPYFTVNMTNLRNEAALFNYISMTAKVGQPQACIQYSPAYSLLIGLQIPLMDFLRNNQGQRCVVVLEEIEKAADKTVWHSLLMPWEWGKATIISPTTNEQIDIDTSQVIWIATSNSGDDATLKFFAERSRPSERGESALVRLAHNPRPKEDNFTRKDYLQLMQAVRKRLGELLGSSMISRVSSVLPFLPFTEDEVYALASESLSALRAEQKGEQSYEDVDWEELLQRTVGEYIPGEGARSVHRAVQRAFDEIAEW</sequence>
<dbReference type="SUPFAM" id="SSF52540">
    <property type="entry name" value="P-loop containing nucleoside triphosphate hydrolases"/>
    <property type="match status" value="1"/>
</dbReference>
<feature type="region of interest" description="Disordered" evidence="2">
    <location>
        <begin position="755"/>
        <end position="785"/>
    </location>
</feature>
<feature type="compositionally biased region" description="Low complexity" evidence="2">
    <location>
        <begin position="243"/>
        <end position="258"/>
    </location>
</feature>
<feature type="compositionally biased region" description="Pro residues" evidence="2">
    <location>
        <begin position="2011"/>
        <end position="2033"/>
    </location>
</feature>
<feature type="compositionally biased region" description="Pro residues" evidence="2">
    <location>
        <begin position="2461"/>
        <end position="2478"/>
    </location>
</feature>
<feature type="compositionally biased region" description="Pro residues" evidence="2">
    <location>
        <begin position="1726"/>
        <end position="1738"/>
    </location>
</feature>
<evidence type="ECO:0000313" key="5">
    <source>
        <dbReference type="Proteomes" id="UP000663853"/>
    </source>
</evidence>
<feature type="region of interest" description="Disordered" evidence="2">
    <location>
        <begin position="892"/>
        <end position="1036"/>
    </location>
</feature>
<feature type="compositionally biased region" description="Low complexity" evidence="2">
    <location>
        <begin position="1441"/>
        <end position="1460"/>
    </location>
</feature>
<feature type="compositionally biased region" description="Basic and acidic residues" evidence="2">
    <location>
        <begin position="1175"/>
        <end position="1194"/>
    </location>
</feature>
<dbReference type="CDD" id="cd00009">
    <property type="entry name" value="AAA"/>
    <property type="match status" value="1"/>
</dbReference>
<feature type="compositionally biased region" description="Polar residues" evidence="2">
    <location>
        <begin position="1646"/>
        <end position="1658"/>
    </location>
</feature>
<reference evidence="4" key="1">
    <citation type="submission" date="2021-01" db="EMBL/GenBank/DDBJ databases">
        <authorList>
            <person name="Kaushik A."/>
        </authorList>
    </citation>
    <scope>NUCLEOTIDE SEQUENCE</scope>
    <source>
        <strain evidence="4">AG6-10EEA</strain>
    </source>
</reference>
<feature type="compositionally biased region" description="Basic and acidic residues" evidence="2">
    <location>
        <begin position="367"/>
        <end position="393"/>
    </location>
</feature>
<dbReference type="Gene3D" id="3.40.50.300">
    <property type="entry name" value="P-loop containing nucleotide triphosphate hydrolases"/>
    <property type="match status" value="1"/>
</dbReference>
<feature type="compositionally biased region" description="Acidic residues" evidence="2">
    <location>
        <begin position="588"/>
        <end position="607"/>
    </location>
</feature>
<feature type="compositionally biased region" description="Polar residues" evidence="2">
    <location>
        <begin position="2380"/>
        <end position="2394"/>
    </location>
</feature>
<feature type="compositionally biased region" description="Pro residues" evidence="2">
    <location>
        <begin position="1824"/>
        <end position="1835"/>
    </location>
</feature>
<feature type="compositionally biased region" description="Basic and acidic residues" evidence="2">
    <location>
        <begin position="508"/>
        <end position="522"/>
    </location>
</feature>
<feature type="compositionally biased region" description="Low complexity" evidence="2">
    <location>
        <begin position="2203"/>
        <end position="2215"/>
    </location>
</feature>
<feature type="compositionally biased region" description="Low complexity" evidence="2">
    <location>
        <begin position="919"/>
        <end position="932"/>
    </location>
</feature>
<feature type="region of interest" description="Disordered" evidence="2">
    <location>
        <begin position="624"/>
        <end position="734"/>
    </location>
</feature>
<dbReference type="Pfam" id="PF07728">
    <property type="entry name" value="AAA_5"/>
    <property type="match status" value="1"/>
</dbReference>
<dbReference type="InterPro" id="IPR003593">
    <property type="entry name" value="AAA+_ATPase"/>
</dbReference>
<feature type="compositionally biased region" description="Basic and acidic residues" evidence="2">
    <location>
        <begin position="2528"/>
        <end position="2537"/>
    </location>
</feature>
<feature type="compositionally biased region" description="Basic and acidic residues" evidence="2">
    <location>
        <begin position="675"/>
        <end position="687"/>
    </location>
</feature>
<feature type="compositionally biased region" description="Low complexity" evidence="2">
    <location>
        <begin position="2299"/>
        <end position="2314"/>
    </location>
</feature>
<feature type="zinc finger region" description="C3H1-type" evidence="1">
    <location>
        <begin position="9"/>
        <end position="36"/>
    </location>
</feature>
<feature type="compositionally biased region" description="Low complexity" evidence="2">
    <location>
        <begin position="1841"/>
        <end position="1861"/>
    </location>
</feature>
<feature type="compositionally biased region" description="Polar residues" evidence="2">
    <location>
        <begin position="559"/>
        <end position="580"/>
    </location>
</feature>
<dbReference type="GO" id="GO:0016887">
    <property type="term" value="F:ATP hydrolysis activity"/>
    <property type="evidence" value="ECO:0007669"/>
    <property type="project" value="InterPro"/>
</dbReference>
<feature type="compositionally biased region" description="Low complexity" evidence="2">
    <location>
        <begin position="182"/>
        <end position="198"/>
    </location>
</feature>
<keyword evidence="1" id="KW-0863">Zinc-finger</keyword>
<feature type="compositionally biased region" description="Pro residues" evidence="2">
    <location>
        <begin position="1553"/>
        <end position="1567"/>
    </location>
</feature>
<feature type="compositionally biased region" description="Low complexity" evidence="2">
    <location>
        <begin position="1962"/>
        <end position="1982"/>
    </location>
</feature>
<keyword evidence="1" id="KW-0862">Zinc</keyword>
<feature type="compositionally biased region" description="Low complexity" evidence="2">
    <location>
        <begin position="1535"/>
        <end position="1552"/>
    </location>
</feature>
<feature type="compositionally biased region" description="Polar residues" evidence="2">
    <location>
        <begin position="2687"/>
        <end position="2696"/>
    </location>
</feature>
<feature type="compositionally biased region" description="Polar residues" evidence="2">
    <location>
        <begin position="528"/>
        <end position="542"/>
    </location>
</feature>
<name>A0A8H3DHS5_9AGAM</name>
<evidence type="ECO:0000259" key="3">
    <source>
        <dbReference type="PROSITE" id="PS50103"/>
    </source>
</evidence>
<feature type="compositionally biased region" description="Low complexity" evidence="2">
    <location>
        <begin position="1241"/>
        <end position="1250"/>
    </location>
</feature>
<feature type="compositionally biased region" description="Polar residues" evidence="2">
    <location>
        <begin position="2808"/>
        <end position="2827"/>
    </location>
</feature>
<feature type="domain" description="C3H1-type" evidence="3">
    <location>
        <begin position="9"/>
        <end position="36"/>
    </location>
</feature>
<feature type="region of interest" description="Disordered" evidence="2">
    <location>
        <begin position="2686"/>
        <end position="2852"/>
    </location>
</feature>
<feature type="compositionally biased region" description="Low complexity" evidence="2">
    <location>
        <begin position="1939"/>
        <end position="1953"/>
    </location>
</feature>
<feature type="compositionally biased region" description="Basic and acidic residues" evidence="2">
    <location>
        <begin position="2061"/>
        <end position="2074"/>
    </location>
</feature>
<protein>
    <recommendedName>
        <fullName evidence="3">C3H1-type domain-containing protein</fullName>
    </recommendedName>
</protein>
<feature type="compositionally biased region" description="Polar residues" evidence="2">
    <location>
        <begin position="709"/>
        <end position="731"/>
    </location>
</feature>
<feature type="compositionally biased region" description="Pro residues" evidence="2">
    <location>
        <begin position="892"/>
        <end position="914"/>
    </location>
</feature>
<feature type="compositionally biased region" description="Low complexity" evidence="2">
    <location>
        <begin position="1776"/>
        <end position="1818"/>
    </location>
</feature>
<feature type="compositionally biased region" description="Low complexity" evidence="2">
    <location>
        <begin position="2242"/>
        <end position="2252"/>
    </location>
</feature>
<evidence type="ECO:0000313" key="4">
    <source>
        <dbReference type="EMBL" id="CAE6526385.1"/>
    </source>
</evidence>
<feature type="compositionally biased region" description="Basic and acidic residues" evidence="2">
    <location>
        <begin position="2566"/>
        <end position="2581"/>
    </location>
</feature>
<feature type="region of interest" description="Disordered" evidence="2">
    <location>
        <begin position="179"/>
        <end position="205"/>
    </location>
</feature>
<feature type="compositionally biased region" description="Polar residues" evidence="2">
    <location>
        <begin position="2439"/>
        <end position="2455"/>
    </location>
</feature>
<dbReference type="SMART" id="SM00382">
    <property type="entry name" value="AAA"/>
    <property type="match status" value="1"/>
</dbReference>
<accession>A0A8H3DHS5</accession>
<feature type="compositionally biased region" description="Polar residues" evidence="2">
    <location>
        <begin position="2763"/>
        <end position="2773"/>
    </location>
</feature>
<feature type="region of interest" description="Disordered" evidence="2">
    <location>
        <begin position="243"/>
        <end position="610"/>
    </location>
</feature>
<feature type="compositionally biased region" description="Low complexity" evidence="2">
    <location>
        <begin position="1997"/>
        <end position="2010"/>
    </location>
</feature>
<feature type="compositionally biased region" description="Polar residues" evidence="2">
    <location>
        <begin position="1292"/>
        <end position="1307"/>
    </location>
</feature>
<dbReference type="InterPro" id="IPR000571">
    <property type="entry name" value="Znf_CCCH"/>
</dbReference>
<feature type="compositionally biased region" description="Polar residues" evidence="2">
    <location>
        <begin position="2613"/>
        <end position="2627"/>
    </location>
</feature>
<evidence type="ECO:0000256" key="1">
    <source>
        <dbReference type="PROSITE-ProRule" id="PRU00723"/>
    </source>
</evidence>
<feature type="compositionally biased region" description="Acidic residues" evidence="2">
    <location>
        <begin position="461"/>
        <end position="471"/>
    </location>
</feature>
<feature type="compositionally biased region" description="Pro residues" evidence="2">
    <location>
        <begin position="933"/>
        <end position="944"/>
    </location>
</feature>
<dbReference type="GO" id="GO:0005524">
    <property type="term" value="F:ATP binding"/>
    <property type="evidence" value="ECO:0007669"/>
    <property type="project" value="InterPro"/>
</dbReference>
<feature type="compositionally biased region" description="Polar residues" evidence="2">
    <location>
        <begin position="2231"/>
        <end position="2241"/>
    </location>
</feature>
<comment type="caution">
    <text evidence="4">The sequence shown here is derived from an EMBL/GenBank/DDBJ whole genome shotgun (WGS) entry which is preliminary data.</text>
</comment>
<feature type="compositionally biased region" description="Low complexity" evidence="2">
    <location>
        <begin position="2264"/>
        <end position="2278"/>
    </location>
</feature>
<feature type="compositionally biased region" description="Polar residues" evidence="2">
    <location>
        <begin position="1420"/>
        <end position="1435"/>
    </location>
</feature>
<feature type="region of interest" description="Disordered" evidence="2">
    <location>
        <begin position="1162"/>
        <end position="1310"/>
    </location>
</feature>
<feature type="compositionally biased region" description="Basic and acidic residues" evidence="2">
    <location>
        <begin position="1337"/>
        <end position="1348"/>
    </location>
</feature>
<dbReference type="EMBL" id="CAJMXA010003911">
    <property type="protein sequence ID" value="CAE6526385.1"/>
    <property type="molecule type" value="Genomic_DNA"/>
</dbReference>
<dbReference type="InterPro" id="IPR011704">
    <property type="entry name" value="ATPase_dyneun-rel_AAA"/>
</dbReference>
<feature type="region of interest" description="Disordered" evidence="2">
    <location>
        <begin position="1330"/>
        <end position="2627"/>
    </location>
</feature>